<dbReference type="Gene3D" id="2.60.40.3440">
    <property type="match status" value="1"/>
</dbReference>
<feature type="domain" description="Cadherin-like" evidence="1">
    <location>
        <begin position="7"/>
        <end position="49"/>
    </location>
</feature>
<dbReference type="Pfam" id="PF17892">
    <property type="entry name" value="Cadherin_5"/>
    <property type="match status" value="1"/>
</dbReference>
<reference evidence="2 3" key="1">
    <citation type="submission" date="2018-06" db="EMBL/GenBank/DDBJ databases">
        <authorList>
            <consortium name="Pathogen Informatics"/>
            <person name="Doyle S."/>
        </authorList>
    </citation>
    <scope>NUCLEOTIDE SEQUENCE [LARGE SCALE GENOMIC DNA]</scope>
    <source>
        <strain evidence="2 3">NCTC11165</strain>
    </source>
</reference>
<organism evidence="2 3">
    <name type="scientific">Brevundimonas diminuta</name>
    <name type="common">Pseudomonas diminuta</name>
    <dbReference type="NCBI Taxonomy" id="293"/>
    <lineage>
        <taxon>Bacteria</taxon>
        <taxon>Pseudomonadati</taxon>
        <taxon>Pseudomonadota</taxon>
        <taxon>Alphaproteobacteria</taxon>
        <taxon>Caulobacterales</taxon>
        <taxon>Caulobacteraceae</taxon>
        <taxon>Brevundimonas</taxon>
    </lineage>
</organism>
<dbReference type="InterPro" id="IPR041690">
    <property type="entry name" value="Cadherin_5"/>
</dbReference>
<dbReference type="RefSeq" id="WP_252865521.1">
    <property type="nucleotide sequence ID" value="NZ_UAQM01000002.1"/>
</dbReference>
<dbReference type="AlphaFoldDB" id="A0A2X1AFX0"/>
<evidence type="ECO:0000313" key="2">
    <source>
        <dbReference type="EMBL" id="SPU43069.1"/>
    </source>
</evidence>
<evidence type="ECO:0000259" key="1">
    <source>
        <dbReference type="Pfam" id="PF17892"/>
    </source>
</evidence>
<accession>A0A2X1AFX0</accession>
<evidence type="ECO:0000313" key="3">
    <source>
        <dbReference type="Proteomes" id="UP000250358"/>
    </source>
</evidence>
<dbReference type="Proteomes" id="UP000250358">
    <property type="component" value="Unassembled WGS sequence"/>
</dbReference>
<dbReference type="EMBL" id="UAQM01000002">
    <property type="protein sequence ID" value="SPU43069.1"/>
    <property type="molecule type" value="Genomic_DNA"/>
</dbReference>
<proteinExistence type="predicted"/>
<gene>
    <name evidence="2" type="ORF">NCTC11165_01017</name>
</gene>
<name>A0A2X1AFX0_BREDI</name>
<sequence length="66" mass="7488">MSKPPIRHGTVVVNIDGTYTYTPNANFNGTDSFTYTVTDPASGESLTQTWRLPSIRWLIWWPQTTV</sequence>
<protein>
    <recommendedName>
        <fullName evidence="1">Cadherin-like domain-containing protein</fullName>
    </recommendedName>
</protein>